<sequence length="154" mass="16650">MSRSTSSDVKRGNVGSFSELFTMNNFVQNPFQLARFFKHMAHFNITISGVEGLVQGPGWALGTVLVAGGGGSVFTGAPAVKSLIEVMNRTFGAFCKVLQPYPNYILHNLVIIKHASGLHSVPRARQSICSLSYLRELTLLLSSTPTQLLITGIP</sequence>
<name>A0A0D2KKT7_HYPSF</name>
<reference evidence="2" key="1">
    <citation type="submission" date="2014-04" db="EMBL/GenBank/DDBJ databases">
        <title>Evolutionary Origins and Diversification of the Mycorrhizal Mutualists.</title>
        <authorList>
            <consortium name="DOE Joint Genome Institute"/>
            <consortium name="Mycorrhizal Genomics Consortium"/>
            <person name="Kohler A."/>
            <person name="Kuo A."/>
            <person name="Nagy L.G."/>
            <person name="Floudas D."/>
            <person name="Copeland A."/>
            <person name="Barry K.W."/>
            <person name="Cichocki N."/>
            <person name="Veneault-Fourrey C."/>
            <person name="LaButti K."/>
            <person name="Lindquist E.A."/>
            <person name="Lipzen A."/>
            <person name="Lundell T."/>
            <person name="Morin E."/>
            <person name="Murat C."/>
            <person name="Riley R."/>
            <person name="Ohm R."/>
            <person name="Sun H."/>
            <person name="Tunlid A."/>
            <person name="Henrissat B."/>
            <person name="Grigoriev I.V."/>
            <person name="Hibbett D.S."/>
            <person name="Martin F."/>
        </authorList>
    </citation>
    <scope>NUCLEOTIDE SEQUENCE [LARGE SCALE GENOMIC DNA]</scope>
    <source>
        <strain evidence="2">FD-334 SS-4</strain>
    </source>
</reference>
<evidence type="ECO:0000313" key="2">
    <source>
        <dbReference type="Proteomes" id="UP000054270"/>
    </source>
</evidence>
<organism evidence="1 2">
    <name type="scientific">Hypholoma sublateritium (strain FD-334 SS-4)</name>
    <dbReference type="NCBI Taxonomy" id="945553"/>
    <lineage>
        <taxon>Eukaryota</taxon>
        <taxon>Fungi</taxon>
        <taxon>Dikarya</taxon>
        <taxon>Basidiomycota</taxon>
        <taxon>Agaricomycotina</taxon>
        <taxon>Agaricomycetes</taxon>
        <taxon>Agaricomycetidae</taxon>
        <taxon>Agaricales</taxon>
        <taxon>Agaricineae</taxon>
        <taxon>Strophariaceae</taxon>
        <taxon>Hypholoma</taxon>
    </lineage>
</organism>
<dbReference type="Proteomes" id="UP000054270">
    <property type="component" value="Unassembled WGS sequence"/>
</dbReference>
<dbReference type="EMBL" id="KN817651">
    <property type="protein sequence ID" value="KJA15212.1"/>
    <property type="molecule type" value="Genomic_DNA"/>
</dbReference>
<protein>
    <submittedName>
        <fullName evidence="1">Uncharacterized protein</fullName>
    </submittedName>
</protein>
<keyword evidence="2" id="KW-1185">Reference proteome</keyword>
<proteinExistence type="predicted"/>
<evidence type="ECO:0000313" key="1">
    <source>
        <dbReference type="EMBL" id="KJA15212.1"/>
    </source>
</evidence>
<accession>A0A0D2KKT7</accession>
<gene>
    <name evidence="1" type="ORF">HYPSUDRAFT_208073</name>
</gene>
<dbReference type="AlphaFoldDB" id="A0A0D2KKT7"/>